<evidence type="ECO:0000259" key="2">
    <source>
        <dbReference type="SMART" id="SM00894"/>
    </source>
</evidence>
<protein>
    <submittedName>
        <fullName evidence="3">Micrococcal nuclease</fullName>
        <ecNumber evidence="3">3.1.31.1</ecNumber>
    </submittedName>
</protein>
<dbReference type="EC" id="3.1.31.1" evidence="3"/>
<dbReference type="EMBL" id="CP002915">
    <property type="protein sequence ID" value="AEK30993.1"/>
    <property type="molecule type" value="Genomic_DNA"/>
</dbReference>
<dbReference type="InterPro" id="IPR008613">
    <property type="entry name" value="Excalibur_Ca-bd_domain"/>
</dbReference>
<evidence type="ECO:0000313" key="3">
    <source>
        <dbReference type="EMBL" id="AEK30993.1"/>
    </source>
</evidence>
<reference evidence="3 4" key="1">
    <citation type="journal article" date="2011" name="J. Bacteriol.">
        <title>Genome Sequence of the Probiotic Strain Bifidobacterium animalis subsp. lactis CNCM I-2494.</title>
        <authorList>
            <person name="Chervaux C."/>
            <person name="Grimaldi C."/>
            <person name="Bolotin A."/>
            <person name="Quinquis B."/>
            <person name="Legrain-Raspaud S."/>
            <person name="van Hylckama Vlieg J.E."/>
            <person name="Denariaz G."/>
            <person name="Smokvina T."/>
        </authorList>
    </citation>
    <scope>NUCLEOTIDE SEQUENCE [LARGE SCALE GENOMIC DNA]</scope>
    <source>
        <strain evidence="3 4">CNCM I-2494</strain>
    </source>
</reference>
<dbReference type="SMART" id="SM00894">
    <property type="entry name" value="Excalibur"/>
    <property type="match status" value="1"/>
</dbReference>
<evidence type="ECO:0000256" key="1">
    <source>
        <dbReference type="SAM" id="MobiDB-lite"/>
    </source>
</evidence>
<accession>A0A806FJA1</accession>
<organism evidence="3 4">
    <name type="scientific">Bifidobacterium animalis subsp. lactis CNCM I-2494</name>
    <dbReference type="NCBI Taxonomy" id="1042403"/>
    <lineage>
        <taxon>Bacteria</taxon>
        <taxon>Bacillati</taxon>
        <taxon>Actinomycetota</taxon>
        <taxon>Actinomycetes</taxon>
        <taxon>Bifidobacteriales</taxon>
        <taxon>Bifidobacteriaceae</taxon>
        <taxon>Bifidobacterium</taxon>
    </lineage>
</organism>
<proteinExistence type="predicted"/>
<dbReference type="KEGG" id="bnm:BALAC2494_01785"/>
<dbReference type="AlphaFoldDB" id="A0A806FJA1"/>
<dbReference type="Pfam" id="PF05901">
    <property type="entry name" value="Excalibur"/>
    <property type="match status" value="1"/>
</dbReference>
<feature type="compositionally biased region" description="Basic and acidic residues" evidence="1">
    <location>
        <begin position="69"/>
        <end position="80"/>
    </location>
</feature>
<sequence>METPPPCSVFGLRFSGYPYSVGNANEKFHIACENGRMAGPLPLSSRNCMHGPQAGKAPLHRGQPGYAPKLDRDGDGIACE</sequence>
<evidence type="ECO:0000313" key="4">
    <source>
        <dbReference type="Proteomes" id="UP000008394"/>
    </source>
</evidence>
<name>A0A806FJA1_BIFAN</name>
<dbReference type="RefSeq" id="WP_014482412.1">
    <property type="nucleotide sequence ID" value="NC_017215.1"/>
</dbReference>
<dbReference type="Proteomes" id="UP000008394">
    <property type="component" value="Chromosome"/>
</dbReference>
<feature type="region of interest" description="Disordered" evidence="1">
    <location>
        <begin position="48"/>
        <end position="80"/>
    </location>
</feature>
<dbReference type="GO" id="GO:1990599">
    <property type="term" value="F:3' overhang single-stranded DNA endodeoxyribonuclease activity"/>
    <property type="evidence" value="ECO:0007669"/>
    <property type="project" value="UniProtKB-EC"/>
</dbReference>
<gene>
    <name evidence="3" type="ORF">BALAC2494_01785</name>
</gene>
<feature type="domain" description="Excalibur calcium-binding" evidence="2">
    <location>
        <begin position="44"/>
        <end position="80"/>
    </location>
</feature>
<keyword evidence="3" id="KW-0378">Hydrolase</keyword>